<evidence type="ECO:0000313" key="5">
    <source>
        <dbReference type="EMBL" id="GAA1575988.1"/>
    </source>
</evidence>
<dbReference type="EMBL" id="BAAANW010000030">
    <property type="protein sequence ID" value="GAA1575988.1"/>
    <property type="molecule type" value="Genomic_DNA"/>
</dbReference>
<evidence type="ECO:0000256" key="3">
    <source>
        <dbReference type="ARBA" id="ARBA00038502"/>
    </source>
</evidence>
<comment type="caution">
    <text evidence="5">The sequence shown here is derived from an EMBL/GenBank/DDBJ whole genome shotgun (WGS) entry which is preliminary data.</text>
</comment>
<evidence type="ECO:0000313" key="6">
    <source>
        <dbReference type="Proteomes" id="UP001500350"/>
    </source>
</evidence>
<evidence type="ECO:0000256" key="2">
    <source>
        <dbReference type="ARBA" id="ARBA00023315"/>
    </source>
</evidence>
<keyword evidence="2" id="KW-0012">Acyltransferase</keyword>
<dbReference type="InterPro" id="IPR000182">
    <property type="entry name" value="GNAT_dom"/>
</dbReference>
<name>A0ABN2DHR0_9MICO</name>
<keyword evidence="1" id="KW-0808">Transferase</keyword>
<dbReference type="PANTHER" id="PTHR43792">
    <property type="entry name" value="GNAT FAMILY, PUTATIVE (AFU_ORTHOLOGUE AFUA_3G00765)-RELATED-RELATED"/>
    <property type="match status" value="1"/>
</dbReference>
<dbReference type="Gene3D" id="3.40.630.30">
    <property type="match status" value="1"/>
</dbReference>
<comment type="similarity">
    <text evidence="3">Belongs to the acetyltransferase family. RimJ subfamily.</text>
</comment>
<keyword evidence="6" id="KW-1185">Reference proteome</keyword>
<proteinExistence type="inferred from homology"/>
<dbReference type="InterPro" id="IPR016181">
    <property type="entry name" value="Acyl_CoA_acyltransferase"/>
</dbReference>
<feature type="domain" description="N-acetyltransferase" evidence="4">
    <location>
        <begin position="27"/>
        <end position="206"/>
    </location>
</feature>
<dbReference type="InterPro" id="IPR051531">
    <property type="entry name" value="N-acetyltransferase"/>
</dbReference>
<dbReference type="Proteomes" id="UP001500350">
    <property type="component" value="Unassembled WGS sequence"/>
</dbReference>
<evidence type="ECO:0000259" key="4">
    <source>
        <dbReference type="PROSITE" id="PS51186"/>
    </source>
</evidence>
<accession>A0ABN2DHR0</accession>
<dbReference type="Pfam" id="PF13302">
    <property type="entry name" value="Acetyltransf_3"/>
    <property type="match status" value="1"/>
</dbReference>
<organism evidence="5 6">
    <name type="scientific">Dermacoccus profundi</name>
    <dbReference type="NCBI Taxonomy" id="322602"/>
    <lineage>
        <taxon>Bacteria</taxon>
        <taxon>Bacillati</taxon>
        <taxon>Actinomycetota</taxon>
        <taxon>Actinomycetes</taxon>
        <taxon>Micrococcales</taxon>
        <taxon>Dermacoccaceae</taxon>
        <taxon>Dermacoccus</taxon>
    </lineage>
</organism>
<sequence>MGRSWHSDAMSTLPSFVSSTPVETPRLRLRPMTSDDVAAAAAIRAQPEVYAYLSHGALTPAQLEARLRLRMARTTLANDVEREVQLVVEALAQDDDAAVVGDCGFKVARVWTQNEAPTDRLVARIHYAMSPLVAGRGLGTELVGALVAHLFAEPHVHRIQADVFADNVASRTVLERNGFRQEGYFVDDGLIDGKFVDACLYSLLRREWEGGQAAGR</sequence>
<protein>
    <submittedName>
        <fullName evidence="5">GNAT family protein</fullName>
    </submittedName>
</protein>
<dbReference type="PANTHER" id="PTHR43792:SF8">
    <property type="entry name" value="[RIBOSOMAL PROTEIN US5]-ALANINE N-ACETYLTRANSFERASE"/>
    <property type="match status" value="1"/>
</dbReference>
<reference evidence="5 6" key="1">
    <citation type="journal article" date="2019" name="Int. J. Syst. Evol. Microbiol.">
        <title>The Global Catalogue of Microorganisms (GCM) 10K type strain sequencing project: providing services to taxonomists for standard genome sequencing and annotation.</title>
        <authorList>
            <consortium name="The Broad Institute Genomics Platform"/>
            <consortium name="The Broad Institute Genome Sequencing Center for Infectious Disease"/>
            <person name="Wu L."/>
            <person name="Ma J."/>
        </authorList>
    </citation>
    <scope>NUCLEOTIDE SEQUENCE [LARGE SCALE GENOMIC DNA]</scope>
    <source>
        <strain evidence="5 6">JCM 14589</strain>
    </source>
</reference>
<gene>
    <name evidence="5" type="ORF">GCM10009763_24060</name>
</gene>
<dbReference type="PROSITE" id="PS51186">
    <property type="entry name" value="GNAT"/>
    <property type="match status" value="1"/>
</dbReference>
<evidence type="ECO:0000256" key="1">
    <source>
        <dbReference type="ARBA" id="ARBA00022679"/>
    </source>
</evidence>
<dbReference type="SUPFAM" id="SSF55729">
    <property type="entry name" value="Acyl-CoA N-acyltransferases (Nat)"/>
    <property type="match status" value="1"/>
</dbReference>